<evidence type="ECO:0000259" key="5">
    <source>
        <dbReference type="PROSITE" id="PS50923"/>
    </source>
</evidence>
<proteinExistence type="predicted"/>
<evidence type="ECO:0000313" key="7">
    <source>
        <dbReference type="Proteomes" id="UP000654075"/>
    </source>
</evidence>
<evidence type="ECO:0000313" key="6">
    <source>
        <dbReference type="EMBL" id="CAE8610291.1"/>
    </source>
</evidence>
<dbReference type="AlphaFoldDB" id="A0A813FIF2"/>
<comment type="caution">
    <text evidence="6">The sequence shown here is derived from an EMBL/GenBank/DDBJ whole genome shotgun (WGS) entry which is preliminary data.</text>
</comment>
<dbReference type="InterPro" id="IPR035976">
    <property type="entry name" value="Sushi/SCR/CCP_sf"/>
</dbReference>
<feature type="domain" description="Sushi" evidence="5">
    <location>
        <begin position="644"/>
        <end position="713"/>
    </location>
</feature>
<reference evidence="6" key="1">
    <citation type="submission" date="2021-02" db="EMBL/GenBank/DDBJ databases">
        <authorList>
            <person name="Dougan E. K."/>
            <person name="Rhodes N."/>
            <person name="Thang M."/>
            <person name="Chan C."/>
        </authorList>
    </citation>
    <scope>NUCLEOTIDE SEQUENCE</scope>
</reference>
<organism evidence="6 7">
    <name type="scientific">Polarella glacialis</name>
    <name type="common">Dinoflagellate</name>
    <dbReference type="NCBI Taxonomy" id="89957"/>
    <lineage>
        <taxon>Eukaryota</taxon>
        <taxon>Sar</taxon>
        <taxon>Alveolata</taxon>
        <taxon>Dinophyceae</taxon>
        <taxon>Suessiales</taxon>
        <taxon>Suessiaceae</taxon>
        <taxon>Polarella</taxon>
    </lineage>
</organism>
<evidence type="ECO:0000256" key="4">
    <source>
        <dbReference type="ARBA" id="ARBA00023180"/>
    </source>
</evidence>
<dbReference type="PANTHER" id="PTHR19325:SF560">
    <property type="entry name" value="SUSHI, VON WILLEBRAND FACTOR TYPE A, EGF AND PENTRAXIN DOMAIN-CONTAINING PROTEIN 1"/>
    <property type="match status" value="1"/>
</dbReference>
<dbReference type="SUPFAM" id="SSF57535">
    <property type="entry name" value="Complement control module/SCR domain"/>
    <property type="match status" value="2"/>
</dbReference>
<sequence>MTCTHHSLPRGRGVDTSSCKGISNGMSCNATCDVGFSGSSTSVACTETGDFVGEAPACKVQTCDVPASLNNDMYKHTCRGKKHGSKCSVMCRGGHKGENAKWKCFAGNFSGALPTCMGKPCKRGLPRRRGVDSSACKDTITGESCAASCKRGYTPTGSGNTTCTADGWFTPTDFWCQPALCGNLSSLTAFQGPSIRHSCEDEAFGRKCLASCAWGYKGSPVGLMCDAAADTMVAQGFIEKKTGLLATAQGVAPTCLGRPCSYRMPRMRGVSHDCQGKLTGESCTVSSSAGFTVVGGSATLTCGLRGAFEGTMPVISPASCPDPSFESDVAHECTSKKFGMSCWAYCKTGSGAAKKYVCYMGGSGSTLDLFAATSNISCTRGGGRLLRDSGRQLVASCTSASATTAGLDAAGGGYSFGTCLGLADGSACIVTCADGYNMSDASPPTWTCTSAALFGVKPTCVPVACTYNLPSGVGVSHDCSGVGTGSSCIAGCGAGYALASGTTSESFTCNWDGNFIGSAPSCVALPCATLQLSAYYQSDCANITTGSSCYVSCGYGYELSGNITQQTCETNGTFSGSMPSCMSKLCTSGVPEDADLNASSGCSGLRTGESCNVGCANGYAGNASSFSCAASGFVNGTKPTCTPLKCSVPQDLAAGGRAVDTCSGLSYGEQCLVGCAFGYQLTGSASAAQWTCDVNGSASGEVALTGSMPPCELIPCLYGLPAGDDFSSNCSSAGFGQSCLMSCATGYQGAATWLSCGEGQLFSGQAPSCSTRFCPNRTFPAGIHDNCGSTEFQGSCWATCAAGYRSEGVALAELTCNVSDMASAANGIALIGSNPSCQTRPCSFGLPQGLGYSHNCSGAATGQACTVSCSMGYNGTEVKQLVCDADEALKGELPGCVATATLALLVVHGKMSLTVSNAAEFIIDLAAKAGIAQSLASVAQVDVSQVSVVLSLGSRRLMGRQLADPQVDVAYNITLTSASPGDAAKAATSLVKVMTKVSNAEMGAWIVQQIASNPNRVGTYTITVTSRSAGGSIVSSDGSVQELNLDKPNPASGAKSDYSFAGACFLWFMLAAMPLLF</sequence>
<keyword evidence="2" id="KW-0677">Repeat</keyword>
<gene>
    <name evidence="6" type="ORF">PGLA1383_LOCUS28117</name>
</gene>
<dbReference type="CDD" id="cd00033">
    <property type="entry name" value="CCP"/>
    <property type="match status" value="1"/>
</dbReference>
<dbReference type="PANTHER" id="PTHR19325">
    <property type="entry name" value="COMPLEMENT COMPONENT-RELATED SUSHI DOMAIN-CONTAINING"/>
    <property type="match status" value="1"/>
</dbReference>
<keyword evidence="7" id="KW-1185">Reference proteome</keyword>
<evidence type="ECO:0000256" key="2">
    <source>
        <dbReference type="ARBA" id="ARBA00022737"/>
    </source>
</evidence>
<dbReference type="PROSITE" id="PS50923">
    <property type="entry name" value="SUSHI"/>
    <property type="match status" value="2"/>
</dbReference>
<dbReference type="Pfam" id="PF00084">
    <property type="entry name" value="Sushi"/>
    <property type="match status" value="2"/>
</dbReference>
<dbReference type="Gene3D" id="2.10.70.10">
    <property type="entry name" value="Complement Module, domain 1"/>
    <property type="match status" value="1"/>
</dbReference>
<dbReference type="Proteomes" id="UP000654075">
    <property type="component" value="Unassembled WGS sequence"/>
</dbReference>
<dbReference type="InterPro" id="IPR000436">
    <property type="entry name" value="Sushi_SCR_CCP_dom"/>
</dbReference>
<keyword evidence="1" id="KW-0768">Sushi</keyword>
<keyword evidence="4" id="KW-0325">Glycoprotein</keyword>
<evidence type="ECO:0000256" key="3">
    <source>
        <dbReference type="ARBA" id="ARBA00023157"/>
    </source>
</evidence>
<dbReference type="OrthoDB" id="425443at2759"/>
<evidence type="ECO:0000256" key="1">
    <source>
        <dbReference type="ARBA" id="ARBA00022659"/>
    </source>
</evidence>
<dbReference type="EMBL" id="CAJNNV010024609">
    <property type="protein sequence ID" value="CAE8610291.1"/>
    <property type="molecule type" value="Genomic_DNA"/>
</dbReference>
<keyword evidence="3" id="KW-1015">Disulfide bond</keyword>
<dbReference type="InterPro" id="IPR050350">
    <property type="entry name" value="Compl-Cell_Adhes-Reg"/>
</dbReference>
<protein>
    <recommendedName>
        <fullName evidence="5">Sushi domain-containing protein</fullName>
    </recommendedName>
</protein>
<accession>A0A813FIF2</accession>
<feature type="domain" description="Sushi" evidence="5">
    <location>
        <begin position="520"/>
        <end position="583"/>
    </location>
</feature>
<name>A0A813FIF2_POLGL</name>
<dbReference type="SMART" id="SM00032">
    <property type="entry name" value="CCP"/>
    <property type="match status" value="8"/>
</dbReference>